<feature type="repeat" description="WD" evidence="3">
    <location>
        <begin position="294"/>
        <end position="327"/>
    </location>
</feature>
<sequence>MLRWLLGGRDVQEPVEKSLVLCIGDEQPQNPYTELRVLKGHSDIVRFMAWIDDLRFASAGDDGVVFVWNVQTGERLHELRGHSRPITAIAVFPSVLQLQPESRHLLTASSDKTVIIWDLNTGTQIYLLTEFQSSVKCLMIIERLDVWLSGGDKVCTWNCQAELLCKTTCFKDADVSSMIELPKNNIAAVVRKDVVIFKLIPLSSETQAWKIIEMRRLSNHEDDIRALITINDLSIFIAHVVAHLYLMPFNLGNAPLEDAFYTAQLERRRNIFAAIGTGIYVYNLQTKTVIAYQQLAHDSRVLHIAKLPNNQLVSCSEDGSVRLWELQELPPAEPATSGLFNMWGIGRPNKQQNQMAKRKLECSVLKTLELIGDLIGHSGAVRMFLYFKDHGMVTCSTDHLIILWKDGEMESQFRSKKLFQKLEQEEQYAASL</sequence>
<dbReference type="PANTHER" id="PTHR22805:SF2">
    <property type="entry name" value="WD REPEAT-CONTAINING PROTEIN 41"/>
    <property type="match status" value="1"/>
</dbReference>
<organism evidence="4 5">
    <name type="scientific">Scyliorhinus torazame</name>
    <name type="common">Cloudy catshark</name>
    <name type="synonym">Catulus torazame</name>
    <dbReference type="NCBI Taxonomy" id="75743"/>
    <lineage>
        <taxon>Eukaryota</taxon>
        <taxon>Metazoa</taxon>
        <taxon>Chordata</taxon>
        <taxon>Craniata</taxon>
        <taxon>Vertebrata</taxon>
        <taxon>Chondrichthyes</taxon>
        <taxon>Elasmobranchii</taxon>
        <taxon>Galeomorphii</taxon>
        <taxon>Galeoidea</taxon>
        <taxon>Carcharhiniformes</taxon>
        <taxon>Scyliorhinidae</taxon>
        <taxon>Scyliorhinus</taxon>
    </lineage>
</organism>
<proteinExistence type="predicted"/>
<dbReference type="PROSITE" id="PS50294">
    <property type="entry name" value="WD_REPEATS_REGION"/>
    <property type="match status" value="2"/>
</dbReference>
<dbReference type="InterPro" id="IPR001680">
    <property type="entry name" value="WD40_rpt"/>
</dbReference>
<evidence type="ECO:0000256" key="2">
    <source>
        <dbReference type="ARBA" id="ARBA00022737"/>
    </source>
</evidence>
<dbReference type="OrthoDB" id="273067at2759"/>
<reference evidence="4 5" key="1">
    <citation type="journal article" date="2018" name="Nat. Ecol. Evol.">
        <title>Shark genomes provide insights into elasmobranch evolution and the origin of vertebrates.</title>
        <authorList>
            <person name="Hara Y"/>
            <person name="Yamaguchi K"/>
            <person name="Onimaru K"/>
            <person name="Kadota M"/>
            <person name="Koyanagi M"/>
            <person name="Keeley SD"/>
            <person name="Tatsumi K"/>
            <person name="Tanaka K"/>
            <person name="Motone F"/>
            <person name="Kageyama Y"/>
            <person name="Nozu R"/>
            <person name="Adachi N"/>
            <person name="Nishimura O"/>
            <person name="Nakagawa R"/>
            <person name="Tanegashima C"/>
            <person name="Kiyatake I"/>
            <person name="Matsumoto R"/>
            <person name="Murakumo K"/>
            <person name="Nishida K"/>
            <person name="Terakita A"/>
            <person name="Kuratani S"/>
            <person name="Sato K"/>
            <person name="Hyodo S Kuraku.S."/>
        </authorList>
    </citation>
    <scope>NUCLEOTIDE SEQUENCE [LARGE SCALE GENOMIC DNA]</scope>
</reference>
<dbReference type="InterPro" id="IPR040102">
    <property type="entry name" value="WDR41"/>
</dbReference>
<evidence type="ECO:0008006" key="6">
    <source>
        <dbReference type="Google" id="ProtNLM"/>
    </source>
</evidence>
<dbReference type="GO" id="GO:0010506">
    <property type="term" value="P:regulation of autophagy"/>
    <property type="evidence" value="ECO:0007669"/>
    <property type="project" value="InterPro"/>
</dbReference>
<keyword evidence="5" id="KW-1185">Reference proteome</keyword>
<evidence type="ECO:0000313" key="4">
    <source>
        <dbReference type="EMBL" id="GCB60110.1"/>
    </source>
</evidence>
<keyword evidence="2" id="KW-0677">Repeat</keyword>
<dbReference type="PROSITE" id="PS00678">
    <property type="entry name" value="WD_REPEATS_1"/>
    <property type="match status" value="2"/>
</dbReference>
<dbReference type="PANTHER" id="PTHR22805">
    <property type="entry name" value="WDR41-RELATED"/>
    <property type="match status" value="1"/>
</dbReference>
<dbReference type="EMBL" id="BFAA01003634">
    <property type="protein sequence ID" value="GCB60110.1"/>
    <property type="molecule type" value="Genomic_DNA"/>
</dbReference>
<gene>
    <name evidence="4" type="ORF">scyTo_0009115</name>
</gene>
<dbReference type="InterPro" id="IPR015943">
    <property type="entry name" value="WD40/YVTN_repeat-like_dom_sf"/>
</dbReference>
<evidence type="ECO:0000256" key="1">
    <source>
        <dbReference type="ARBA" id="ARBA00022574"/>
    </source>
</evidence>
<name>A0A401NGR4_SCYTO</name>
<dbReference type="Gene3D" id="2.130.10.10">
    <property type="entry name" value="YVTN repeat-like/Quinoprotein amine dehydrogenase"/>
    <property type="match status" value="2"/>
</dbReference>
<dbReference type="Proteomes" id="UP000288216">
    <property type="component" value="Unassembled WGS sequence"/>
</dbReference>
<dbReference type="InterPro" id="IPR036322">
    <property type="entry name" value="WD40_repeat_dom_sf"/>
</dbReference>
<dbReference type="SMART" id="SM00320">
    <property type="entry name" value="WD40"/>
    <property type="match status" value="5"/>
</dbReference>
<accession>A0A401NGR4</accession>
<dbReference type="STRING" id="75743.A0A401NGR4"/>
<dbReference type="InterPro" id="IPR020472">
    <property type="entry name" value="WD40_PAC1"/>
</dbReference>
<dbReference type="GO" id="GO:0005765">
    <property type="term" value="C:lysosomal membrane"/>
    <property type="evidence" value="ECO:0007669"/>
    <property type="project" value="TreeGrafter"/>
</dbReference>
<evidence type="ECO:0000313" key="5">
    <source>
        <dbReference type="Proteomes" id="UP000288216"/>
    </source>
</evidence>
<dbReference type="SUPFAM" id="SSF50978">
    <property type="entry name" value="WD40 repeat-like"/>
    <property type="match status" value="1"/>
</dbReference>
<evidence type="ECO:0000256" key="3">
    <source>
        <dbReference type="PROSITE-ProRule" id="PRU00221"/>
    </source>
</evidence>
<feature type="repeat" description="WD" evidence="3">
    <location>
        <begin position="79"/>
        <end position="127"/>
    </location>
</feature>
<dbReference type="PROSITE" id="PS50082">
    <property type="entry name" value="WD_REPEATS_2"/>
    <property type="match status" value="3"/>
</dbReference>
<dbReference type="AlphaFoldDB" id="A0A401NGR4"/>
<keyword evidence="1 3" id="KW-0853">WD repeat</keyword>
<dbReference type="InterPro" id="IPR019775">
    <property type="entry name" value="WD40_repeat_CS"/>
</dbReference>
<dbReference type="OMA" id="VCLWNAQ"/>
<comment type="caution">
    <text evidence="4">The sequence shown here is derived from an EMBL/GenBank/DDBJ whole genome shotgun (WGS) entry which is preliminary data.</text>
</comment>
<dbReference type="Pfam" id="PF25178">
    <property type="entry name" value="Beta-prop_WDR41"/>
    <property type="match status" value="2"/>
</dbReference>
<feature type="repeat" description="WD" evidence="3">
    <location>
        <begin position="38"/>
        <end position="78"/>
    </location>
</feature>
<protein>
    <recommendedName>
        <fullName evidence="6">WD repeat-containing protein 41</fullName>
    </recommendedName>
</protein>
<dbReference type="PRINTS" id="PR00320">
    <property type="entry name" value="GPROTEINBRPT"/>
</dbReference>